<evidence type="ECO:0000256" key="5">
    <source>
        <dbReference type="ARBA" id="ARBA00023136"/>
    </source>
</evidence>
<comment type="subcellular location">
    <subcellularLocation>
        <location evidence="1">Membrane</location>
        <topology evidence="1">Multi-pass membrane protein</topology>
    </subcellularLocation>
</comment>
<dbReference type="GO" id="GO:0015279">
    <property type="term" value="F:store-operated calcium channel activity"/>
    <property type="evidence" value="ECO:0007669"/>
    <property type="project" value="TreeGrafter"/>
</dbReference>
<feature type="transmembrane region" description="Helical" evidence="6">
    <location>
        <begin position="149"/>
        <end position="173"/>
    </location>
</feature>
<name>A0A8S9Z4B8_9TREM</name>
<keyword evidence="8" id="KW-1185">Reference proteome</keyword>
<dbReference type="Gene3D" id="1.20.140.140">
    <property type="entry name" value="Calcium release-activated calcium channel protein Orai"/>
    <property type="match status" value="1"/>
</dbReference>
<proteinExistence type="inferred from homology"/>
<dbReference type="Pfam" id="PF07856">
    <property type="entry name" value="Orai-1"/>
    <property type="match status" value="1"/>
</dbReference>
<evidence type="ECO:0008006" key="9">
    <source>
        <dbReference type="Google" id="ProtNLM"/>
    </source>
</evidence>
<evidence type="ECO:0000256" key="1">
    <source>
        <dbReference type="ARBA" id="ARBA00004141"/>
    </source>
</evidence>
<dbReference type="InterPro" id="IPR012446">
    <property type="entry name" value="CRAC_channel"/>
</dbReference>
<feature type="transmembrane region" description="Helical" evidence="6">
    <location>
        <begin position="37"/>
        <end position="59"/>
    </location>
</feature>
<dbReference type="PANTHER" id="PTHR31501:SF7">
    <property type="entry name" value="CALCIUM RELEASE-ACTIVATED CALCIUM CHANNEL PROTEIN 1"/>
    <property type="match status" value="1"/>
</dbReference>
<dbReference type="GO" id="GO:0002115">
    <property type="term" value="P:store-operated calcium entry"/>
    <property type="evidence" value="ECO:0007669"/>
    <property type="project" value="TreeGrafter"/>
</dbReference>
<keyword evidence="3 6" id="KW-0812">Transmembrane</keyword>
<reference evidence="7" key="1">
    <citation type="submission" date="2019-07" db="EMBL/GenBank/DDBJ databases">
        <title>Annotation for the trematode Paragonimus miyazaki's.</title>
        <authorList>
            <person name="Choi Y.-J."/>
        </authorList>
    </citation>
    <scope>NUCLEOTIDE SEQUENCE</scope>
    <source>
        <strain evidence="7">Japan</strain>
    </source>
</reference>
<dbReference type="InterPro" id="IPR038350">
    <property type="entry name" value="Orai_sf"/>
</dbReference>
<dbReference type="OrthoDB" id="61124at2759"/>
<evidence type="ECO:0000313" key="7">
    <source>
        <dbReference type="EMBL" id="KAF7258698.1"/>
    </source>
</evidence>
<evidence type="ECO:0000256" key="6">
    <source>
        <dbReference type="SAM" id="Phobius"/>
    </source>
</evidence>
<feature type="transmembrane region" description="Helical" evidence="6">
    <location>
        <begin position="65"/>
        <end position="92"/>
    </location>
</feature>
<accession>A0A8S9Z4B8</accession>
<dbReference type="EMBL" id="JTDE01001577">
    <property type="protein sequence ID" value="KAF7258698.1"/>
    <property type="molecule type" value="Genomic_DNA"/>
</dbReference>
<keyword evidence="5 6" id="KW-0472">Membrane</keyword>
<feature type="transmembrane region" description="Helical" evidence="6">
    <location>
        <begin position="113"/>
        <end position="143"/>
    </location>
</feature>
<dbReference type="PANTHER" id="PTHR31501">
    <property type="entry name" value="CALCIUM RELEASE-ACTIVATED CALCIUM CHANNEL PROTEIN 1"/>
    <property type="match status" value="1"/>
</dbReference>
<gene>
    <name evidence="7" type="ORF">EG68_03508</name>
</gene>
<sequence length="210" mass="23576">MHFQHNYPKCSTLTPQDSLSLRQLHLSRAKLKASSRVSALLAGFAMVALVELEISSYLSEAPQELLVAFTTLTCLLIAVHVFAVMISTCLLPHLDSYVSIYGYFGAPLHRLKIFVEVAWIFSTVIGIFLFLAVVVLACWIKFWRLSPPSAVAATTVIIPALLLFLGFSVLFYYTLVCHKMRRATELMDGLDMRLHSLERGELRLDPSEEI</sequence>
<dbReference type="Proteomes" id="UP000822476">
    <property type="component" value="Unassembled WGS sequence"/>
</dbReference>
<keyword evidence="4 6" id="KW-1133">Transmembrane helix</keyword>
<evidence type="ECO:0000256" key="4">
    <source>
        <dbReference type="ARBA" id="ARBA00022989"/>
    </source>
</evidence>
<protein>
    <recommendedName>
        <fullName evidence="9">Calcium release-activated calcium channel protein 1</fullName>
    </recommendedName>
</protein>
<organism evidence="7 8">
    <name type="scientific">Paragonimus skrjabini miyazakii</name>
    <dbReference type="NCBI Taxonomy" id="59628"/>
    <lineage>
        <taxon>Eukaryota</taxon>
        <taxon>Metazoa</taxon>
        <taxon>Spiralia</taxon>
        <taxon>Lophotrochozoa</taxon>
        <taxon>Platyhelminthes</taxon>
        <taxon>Trematoda</taxon>
        <taxon>Digenea</taxon>
        <taxon>Plagiorchiida</taxon>
        <taxon>Troglotremata</taxon>
        <taxon>Troglotrematidae</taxon>
        <taxon>Paragonimus</taxon>
    </lineage>
</organism>
<dbReference type="GO" id="GO:0016020">
    <property type="term" value="C:membrane"/>
    <property type="evidence" value="ECO:0007669"/>
    <property type="project" value="UniProtKB-SubCell"/>
</dbReference>
<evidence type="ECO:0000313" key="8">
    <source>
        <dbReference type="Proteomes" id="UP000822476"/>
    </source>
</evidence>
<comment type="caution">
    <text evidence="7">The sequence shown here is derived from an EMBL/GenBank/DDBJ whole genome shotgun (WGS) entry which is preliminary data.</text>
</comment>
<evidence type="ECO:0000256" key="2">
    <source>
        <dbReference type="ARBA" id="ARBA00008062"/>
    </source>
</evidence>
<dbReference type="AlphaFoldDB" id="A0A8S9Z4B8"/>
<evidence type="ECO:0000256" key="3">
    <source>
        <dbReference type="ARBA" id="ARBA00022692"/>
    </source>
</evidence>
<comment type="similarity">
    <text evidence="2">Belongs to the Orai family.</text>
</comment>